<feature type="signal peptide" evidence="1">
    <location>
        <begin position="1"/>
        <end position="18"/>
    </location>
</feature>
<keyword evidence="1" id="KW-0732">Signal</keyword>
<dbReference type="Proteomes" id="UP001204953">
    <property type="component" value="Unassembled WGS sequence"/>
</dbReference>
<protein>
    <submittedName>
        <fullName evidence="2">Uncharacterized protein</fullName>
    </submittedName>
</protein>
<dbReference type="EMBL" id="JAMZMM010000266">
    <property type="protein sequence ID" value="MCP2730994.1"/>
    <property type="molecule type" value="Genomic_DNA"/>
</dbReference>
<evidence type="ECO:0000313" key="3">
    <source>
        <dbReference type="Proteomes" id="UP001204953"/>
    </source>
</evidence>
<reference evidence="2" key="1">
    <citation type="submission" date="2022-06" db="EMBL/GenBank/DDBJ databases">
        <title>New cyanobacteria of genus Symplocastrum in benthos of Lake Baikal.</title>
        <authorList>
            <person name="Sorokovikova E."/>
            <person name="Tikhonova I."/>
            <person name="Krasnopeev A."/>
            <person name="Evseev P."/>
            <person name="Gladkikh A."/>
            <person name="Belykh O."/>
        </authorList>
    </citation>
    <scope>NUCLEOTIDE SEQUENCE</scope>
    <source>
        <strain evidence="2">BBK-W-15</strain>
    </source>
</reference>
<keyword evidence="3" id="KW-1185">Reference proteome</keyword>
<feature type="chain" id="PRO_5041951851" evidence="1">
    <location>
        <begin position="19"/>
        <end position="170"/>
    </location>
</feature>
<accession>A0AAE3KP71</accession>
<dbReference type="AlphaFoldDB" id="A0AAE3KP71"/>
<gene>
    <name evidence="2" type="ORF">NJ959_21430</name>
</gene>
<evidence type="ECO:0000256" key="1">
    <source>
        <dbReference type="SAM" id="SignalP"/>
    </source>
</evidence>
<sequence>MKLIRKIAAVGTICLVFAGSAWQVAQGQQRTTSLFSSGCVTRGSMGDSQRDISIGRQVFTEIFYMTDLDSLITCRIRPAGSQPKFKTLRLAFGIADNRSANKPVDVNVYLDGNLADSRSLSVSEASLIILDVSKVSSVAIEIPNNNDHRGTRVSFIQALLEPISSTPGRR</sequence>
<comment type="caution">
    <text evidence="2">The sequence shown here is derived from an EMBL/GenBank/DDBJ whole genome shotgun (WGS) entry which is preliminary data.</text>
</comment>
<proteinExistence type="predicted"/>
<evidence type="ECO:0000313" key="2">
    <source>
        <dbReference type="EMBL" id="MCP2730994.1"/>
    </source>
</evidence>
<organism evidence="2 3">
    <name type="scientific">Limnofasciculus baicalensis BBK-W-15</name>
    <dbReference type="NCBI Taxonomy" id="2699891"/>
    <lineage>
        <taxon>Bacteria</taxon>
        <taxon>Bacillati</taxon>
        <taxon>Cyanobacteriota</taxon>
        <taxon>Cyanophyceae</taxon>
        <taxon>Coleofasciculales</taxon>
        <taxon>Coleofasciculaceae</taxon>
        <taxon>Limnofasciculus</taxon>
        <taxon>Limnofasciculus baicalensis</taxon>
    </lineage>
</organism>
<dbReference type="RefSeq" id="WP_254013742.1">
    <property type="nucleotide sequence ID" value="NZ_JAMZMM010000266.1"/>
</dbReference>
<name>A0AAE3KP71_9CYAN</name>